<dbReference type="InterPro" id="IPR036390">
    <property type="entry name" value="WH_DNA-bd_sf"/>
</dbReference>
<dbReference type="EMBL" id="FN649760">
    <property type="protein sequence ID" value="CBN74209.1"/>
    <property type="molecule type" value="Genomic_DNA"/>
</dbReference>
<dbReference type="SUPFAM" id="SSF46785">
    <property type="entry name" value="Winged helix' DNA-binding domain"/>
    <property type="match status" value="1"/>
</dbReference>
<dbReference type="InterPro" id="IPR000717">
    <property type="entry name" value="PCI_dom"/>
</dbReference>
<keyword evidence="2" id="KW-0647">Proteasome</keyword>
<comment type="similarity">
    <text evidence="1">Belongs to the proteasome subunit p55 family.</text>
</comment>
<sequence>MGDRLEERKDFTAEVTAKLPEAKKLAEGGKLADGLDIIMSLERLCRVGNDFPNLKEVILTAARLCRQVEDWAQLNTTLTLISKRRGQHSKAVTAMVQEAVGWLDETPDKDTRVLLLVALRDITDGKIYVEAERAKLTRMLAKIKEEDGDVAGAAEVLQEVHVETYGALTKKEKADFILEQIRLTLAKKDFVRALIQSRKINRKVLLDEDMQDIKVRFYKLMIEYDTHEKATFDLCQDFHSIYDTPSVRDKEGEEWKQYLQAAVLFLVLSPNGNHQQDMLFRVAEYKKLEELPAYKMLVKLFTTPEIIGYPVENQEALESDPCLAAGGPELLAKWKEDLKLRIVQHNIRTVASYYKQINTKRLADLLGLDENQAERKVADMVSDGSLAYAKIDRPKGIINFDKRKPSEEILSEWNSDIGQLLQLVERSCHLINKENMLHKIE</sequence>
<dbReference type="Proteomes" id="UP000002630">
    <property type="component" value="Unassembled WGS sequence"/>
</dbReference>
<dbReference type="AlphaFoldDB" id="D8LEC4"/>
<dbReference type="InterPro" id="IPR036388">
    <property type="entry name" value="WH-like_DNA-bd_sf"/>
</dbReference>
<dbReference type="InterPro" id="IPR040896">
    <property type="entry name" value="RPN5_C"/>
</dbReference>
<reference evidence="4 5" key="1">
    <citation type="journal article" date="2010" name="Nature">
        <title>The Ectocarpus genome and the independent evolution of multicellularity in brown algae.</title>
        <authorList>
            <person name="Cock J.M."/>
            <person name="Sterck L."/>
            <person name="Rouze P."/>
            <person name="Scornet D."/>
            <person name="Allen A.E."/>
            <person name="Amoutzias G."/>
            <person name="Anthouard V."/>
            <person name="Artiguenave F."/>
            <person name="Aury J.M."/>
            <person name="Badger J.H."/>
            <person name="Beszteri B."/>
            <person name="Billiau K."/>
            <person name="Bonnet E."/>
            <person name="Bothwell J.H."/>
            <person name="Bowler C."/>
            <person name="Boyen C."/>
            <person name="Brownlee C."/>
            <person name="Carrano C.J."/>
            <person name="Charrier B."/>
            <person name="Cho G.Y."/>
            <person name="Coelho S.M."/>
            <person name="Collen J."/>
            <person name="Corre E."/>
            <person name="Da Silva C."/>
            <person name="Delage L."/>
            <person name="Delaroque N."/>
            <person name="Dittami S.M."/>
            <person name="Doulbeau S."/>
            <person name="Elias M."/>
            <person name="Farnham G."/>
            <person name="Gachon C.M."/>
            <person name="Gschloessl B."/>
            <person name="Heesch S."/>
            <person name="Jabbari K."/>
            <person name="Jubin C."/>
            <person name="Kawai H."/>
            <person name="Kimura K."/>
            <person name="Kloareg B."/>
            <person name="Kupper F.C."/>
            <person name="Lang D."/>
            <person name="Le Bail A."/>
            <person name="Leblanc C."/>
            <person name="Lerouge P."/>
            <person name="Lohr M."/>
            <person name="Lopez P.J."/>
            <person name="Martens C."/>
            <person name="Maumus F."/>
            <person name="Michel G."/>
            <person name="Miranda-Saavedra D."/>
            <person name="Morales J."/>
            <person name="Moreau H."/>
            <person name="Motomura T."/>
            <person name="Nagasato C."/>
            <person name="Napoli C.A."/>
            <person name="Nelson D.R."/>
            <person name="Nyvall-Collen P."/>
            <person name="Peters A.F."/>
            <person name="Pommier C."/>
            <person name="Potin P."/>
            <person name="Poulain J."/>
            <person name="Quesneville H."/>
            <person name="Read B."/>
            <person name="Rensing S.A."/>
            <person name="Ritter A."/>
            <person name="Rousvoal S."/>
            <person name="Samanta M."/>
            <person name="Samson G."/>
            <person name="Schroeder D.C."/>
            <person name="Segurens B."/>
            <person name="Strittmatter M."/>
            <person name="Tonon T."/>
            <person name="Tregear J.W."/>
            <person name="Valentin K."/>
            <person name="von Dassow P."/>
            <person name="Yamagishi T."/>
            <person name="Van de Peer Y."/>
            <person name="Wincker P."/>
        </authorList>
    </citation>
    <scope>NUCLEOTIDE SEQUENCE [LARGE SCALE GENOMIC DNA]</scope>
    <source>
        <strain evidence="5">Ec32 / CCAP1310/4</strain>
    </source>
</reference>
<proteinExistence type="inferred from homology"/>
<dbReference type="FunCoup" id="D8LEC4">
    <property type="interactions" value="634"/>
</dbReference>
<dbReference type="PANTHER" id="PTHR10855">
    <property type="entry name" value="26S PROTEASOME NON-ATPASE REGULATORY SUBUNIT 12/COP9 SIGNALOSOME COMPLEX SUBUNIT 4"/>
    <property type="match status" value="1"/>
</dbReference>
<dbReference type="InParanoid" id="D8LEC4"/>
<evidence type="ECO:0000313" key="4">
    <source>
        <dbReference type="EMBL" id="CBN74209.1"/>
    </source>
</evidence>
<evidence type="ECO:0000256" key="2">
    <source>
        <dbReference type="ARBA" id="ARBA00022942"/>
    </source>
</evidence>
<dbReference type="GO" id="GO:0005634">
    <property type="term" value="C:nucleus"/>
    <property type="evidence" value="ECO:0007669"/>
    <property type="project" value="UniProtKB-ARBA"/>
</dbReference>
<accession>D8LEC4</accession>
<dbReference type="GO" id="GO:0005737">
    <property type="term" value="C:cytoplasm"/>
    <property type="evidence" value="ECO:0007669"/>
    <property type="project" value="TreeGrafter"/>
</dbReference>
<dbReference type="OrthoDB" id="268763at2759"/>
<dbReference type="Pfam" id="PF18098">
    <property type="entry name" value="RPN5_C"/>
    <property type="match status" value="1"/>
</dbReference>
<organism evidence="4 5">
    <name type="scientific">Ectocarpus siliculosus</name>
    <name type="common">Brown alga</name>
    <name type="synonym">Conferva siliculosa</name>
    <dbReference type="NCBI Taxonomy" id="2880"/>
    <lineage>
        <taxon>Eukaryota</taxon>
        <taxon>Sar</taxon>
        <taxon>Stramenopiles</taxon>
        <taxon>Ochrophyta</taxon>
        <taxon>PX clade</taxon>
        <taxon>Phaeophyceae</taxon>
        <taxon>Ectocarpales</taxon>
        <taxon>Ectocarpaceae</taxon>
        <taxon>Ectocarpus</taxon>
    </lineage>
</organism>
<dbReference type="InterPro" id="IPR054559">
    <property type="entry name" value="PSMD12-CSN4-like_N"/>
</dbReference>
<dbReference type="STRING" id="2880.D8LEC4"/>
<dbReference type="PANTHER" id="PTHR10855:SF1">
    <property type="entry name" value="26S PROTEASOME NON-ATPASE REGULATORY SUBUNIT 12"/>
    <property type="match status" value="1"/>
</dbReference>
<evidence type="ECO:0000313" key="5">
    <source>
        <dbReference type="Proteomes" id="UP000002630"/>
    </source>
</evidence>
<name>D8LEC4_ECTSI</name>
<feature type="domain" description="PCI" evidence="3">
    <location>
        <begin position="227"/>
        <end position="405"/>
    </location>
</feature>
<dbReference type="PROSITE" id="PS50250">
    <property type="entry name" value="PCI"/>
    <property type="match status" value="1"/>
</dbReference>
<dbReference type="SMART" id="SM00088">
    <property type="entry name" value="PINT"/>
    <property type="match status" value="1"/>
</dbReference>
<protein>
    <recommendedName>
        <fullName evidence="3">PCI domain-containing protein</fullName>
    </recommendedName>
</protein>
<dbReference type="Pfam" id="PF01399">
    <property type="entry name" value="PCI"/>
    <property type="match status" value="1"/>
</dbReference>
<gene>
    <name evidence="4" type="ORF">Esi_0013_0142</name>
</gene>
<dbReference type="eggNOG" id="KOG1498">
    <property type="taxonomic scope" value="Eukaryota"/>
</dbReference>
<dbReference type="Gene3D" id="1.10.10.10">
    <property type="entry name" value="Winged helix-like DNA-binding domain superfamily/Winged helix DNA-binding domain"/>
    <property type="match status" value="1"/>
</dbReference>
<dbReference type="Pfam" id="PF22241">
    <property type="entry name" value="PSMD12-CSN4_N"/>
    <property type="match status" value="1"/>
</dbReference>
<dbReference type="InterPro" id="IPR040134">
    <property type="entry name" value="PSMD12/CSN4"/>
</dbReference>
<evidence type="ECO:0000259" key="3">
    <source>
        <dbReference type="PROSITE" id="PS50250"/>
    </source>
</evidence>
<keyword evidence="5" id="KW-1185">Reference proteome</keyword>
<dbReference type="GO" id="GO:0008541">
    <property type="term" value="C:proteasome regulatory particle, lid subcomplex"/>
    <property type="evidence" value="ECO:0007669"/>
    <property type="project" value="TreeGrafter"/>
</dbReference>
<dbReference type="FunFam" id="1.10.10.10:FF:000070">
    <property type="entry name" value="26S proteasome non-ATPase regulatory subunit 12"/>
    <property type="match status" value="1"/>
</dbReference>
<evidence type="ECO:0000256" key="1">
    <source>
        <dbReference type="ARBA" id="ARBA00006397"/>
    </source>
</evidence>